<dbReference type="Proteomes" id="UP000326062">
    <property type="component" value="Chromosome 3"/>
</dbReference>
<evidence type="ECO:0008006" key="4">
    <source>
        <dbReference type="Google" id="ProtNLM"/>
    </source>
</evidence>
<evidence type="ECO:0000256" key="1">
    <source>
        <dbReference type="SAM" id="Phobius"/>
    </source>
</evidence>
<dbReference type="InterPro" id="IPR051862">
    <property type="entry name" value="GT-like_domain_containing_1"/>
</dbReference>
<accession>A0A5J5MLL8</accession>
<gene>
    <name evidence="2" type="ORF">FD755_008928</name>
</gene>
<evidence type="ECO:0000313" key="2">
    <source>
        <dbReference type="EMBL" id="KAB0381144.1"/>
    </source>
</evidence>
<protein>
    <recommendedName>
        <fullName evidence="4">Transmembrane protein</fullName>
    </recommendedName>
</protein>
<name>A0A5J5MLL8_MUNRE</name>
<keyword evidence="3" id="KW-1185">Reference proteome</keyword>
<dbReference type="EMBL" id="VCEB01000003">
    <property type="protein sequence ID" value="KAB0381144.1"/>
    <property type="molecule type" value="Genomic_DNA"/>
</dbReference>
<reference evidence="2 3" key="1">
    <citation type="submission" date="2019-06" db="EMBL/GenBank/DDBJ databases">
        <title>Discovery of a novel chromosome fission-fusion reversal in muntjac.</title>
        <authorList>
            <person name="Mudd A.B."/>
            <person name="Bredeson J.V."/>
            <person name="Baum R."/>
            <person name="Hockemeyer D."/>
            <person name="Rokhsar D.S."/>
        </authorList>
    </citation>
    <scope>NUCLEOTIDE SEQUENCE [LARGE SCALE GENOMIC DNA]</scope>
    <source>
        <strain evidence="2">UCam_UCB_Mr</strain>
        <tissue evidence="2">Fibroblast cell line</tissue>
    </source>
</reference>
<feature type="transmembrane region" description="Helical" evidence="1">
    <location>
        <begin position="100"/>
        <end position="120"/>
    </location>
</feature>
<dbReference type="AlphaFoldDB" id="A0A5J5MLL8"/>
<evidence type="ECO:0000313" key="3">
    <source>
        <dbReference type="Proteomes" id="UP000326062"/>
    </source>
</evidence>
<proteinExistence type="predicted"/>
<dbReference type="PANTHER" id="PTHR13615">
    <property type="entry name" value="GLYCOSYLTRANSFERASE-LIKE 1"/>
    <property type="match status" value="1"/>
</dbReference>
<feature type="transmembrane region" description="Helical" evidence="1">
    <location>
        <begin position="33"/>
        <end position="55"/>
    </location>
</feature>
<sequence length="325" mass="36447">MKQAERLPHQASGMNTAYFSQTGFPGHRRTPTVLCVLVFFFYFHLVRLFCFLGILPPSLGKYPQLNAPEDTCPIKENLTLPSPLSSSLPLSPCAHSLTSIYVVLLSDFFLFSQMFLAAFLDSMVLLPHLASHACTFHFFMYSSIQGRRQVSGFMPKHKAAHLRKILSLTENGGTAPSTALPFQQELRGSENLLKSFDSKSGPCDAAQQESLGCSVRQESYLKTFNSSDDSSTHHGEHKQNQCGILAEADDQQRPLHIVWPHRCIKIGFHVFYIFCYHNTISPHLIFITRKSVYKMRGRLRGINTEPPSIGKAFGQKTLVGTSKTF</sequence>
<keyword evidence="1" id="KW-0812">Transmembrane</keyword>
<keyword evidence="1" id="KW-1133">Transmembrane helix</keyword>
<organism evidence="2 3">
    <name type="scientific">Muntiacus reevesi</name>
    <name type="common">Reeves' muntjac</name>
    <name type="synonym">Cervus reevesi</name>
    <dbReference type="NCBI Taxonomy" id="9886"/>
    <lineage>
        <taxon>Eukaryota</taxon>
        <taxon>Metazoa</taxon>
        <taxon>Chordata</taxon>
        <taxon>Craniata</taxon>
        <taxon>Vertebrata</taxon>
        <taxon>Euteleostomi</taxon>
        <taxon>Mammalia</taxon>
        <taxon>Eutheria</taxon>
        <taxon>Laurasiatheria</taxon>
        <taxon>Artiodactyla</taxon>
        <taxon>Ruminantia</taxon>
        <taxon>Pecora</taxon>
        <taxon>Cervidae</taxon>
        <taxon>Muntiacinae</taxon>
        <taxon>Muntiacus</taxon>
    </lineage>
</organism>
<keyword evidence="1" id="KW-0472">Membrane</keyword>
<comment type="caution">
    <text evidence="2">The sequence shown here is derived from an EMBL/GenBank/DDBJ whole genome shotgun (WGS) entry which is preliminary data.</text>
</comment>
<dbReference type="PANTHER" id="PTHR13615:SF3">
    <property type="entry name" value="GLYCOSYLTRANSFERASE-LIKE DOMAIN-CONTAINING PROTEIN 1"/>
    <property type="match status" value="1"/>
</dbReference>